<accession>A0ACB0M8Z6</accession>
<proteinExistence type="predicted"/>
<reference evidence="1" key="1">
    <citation type="submission" date="2023-10" db="EMBL/GenBank/DDBJ databases">
        <authorList>
            <person name="Rodriguez Cubillos JULIANA M."/>
            <person name="De Vega J."/>
        </authorList>
    </citation>
    <scope>NUCLEOTIDE SEQUENCE</scope>
</reference>
<keyword evidence="2" id="KW-1185">Reference proteome</keyword>
<evidence type="ECO:0000313" key="2">
    <source>
        <dbReference type="Proteomes" id="UP001177021"/>
    </source>
</evidence>
<dbReference type="EMBL" id="CASHSV030000823">
    <property type="protein sequence ID" value="CAJ2677998.1"/>
    <property type="molecule type" value="Genomic_DNA"/>
</dbReference>
<sequence>MYEFEEAFNAQQNALPPSERATEEVRDTIVLDQFIEVAGRMQRNHLRGQDNASSLVIRTPIGYRLDPSSTFSNVCSSSSIARSHAAVDFEEMECRLKADNDARAQAEMPTRHSSVQENSRFQPMPFQSNSSSFQESGGSSRFVGQTFDHSLTYQEFGYQPIVDFNQPTSQVPPFNAANLTNNGNNLINEDFISNFLPPFDNQGINQGGNQDRSVRREIRRGQNENHEARIVRVADEDSSWHMLSGELAYFGSFAVVVGVVKMSFGQLTQCHPLVQLGAATSLCRDEIGAEMQPRLEPEHHFQL</sequence>
<dbReference type="Proteomes" id="UP001177021">
    <property type="component" value="Unassembled WGS sequence"/>
</dbReference>
<evidence type="ECO:0000313" key="1">
    <source>
        <dbReference type="EMBL" id="CAJ2677998.1"/>
    </source>
</evidence>
<name>A0ACB0M8Z6_TRIPR</name>
<protein>
    <submittedName>
        <fullName evidence="1">Uncharacterized protein</fullName>
    </submittedName>
</protein>
<organism evidence="1 2">
    <name type="scientific">Trifolium pratense</name>
    <name type="common">Red clover</name>
    <dbReference type="NCBI Taxonomy" id="57577"/>
    <lineage>
        <taxon>Eukaryota</taxon>
        <taxon>Viridiplantae</taxon>
        <taxon>Streptophyta</taxon>
        <taxon>Embryophyta</taxon>
        <taxon>Tracheophyta</taxon>
        <taxon>Spermatophyta</taxon>
        <taxon>Magnoliopsida</taxon>
        <taxon>eudicotyledons</taxon>
        <taxon>Gunneridae</taxon>
        <taxon>Pentapetalae</taxon>
        <taxon>rosids</taxon>
        <taxon>fabids</taxon>
        <taxon>Fabales</taxon>
        <taxon>Fabaceae</taxon>
        <taxon>Papilionoideae</taxon>
        <taxon>50 kb inversion clade</taxon>
        <taxon>NPAAA clade</taxon>
        <taxon>Hologalegina</taxon>
        <taxon>IRL clade</taxon>
        <taxon>Trifolieae</taxon>
        <taxon>Trifolium</taxon>
    </lineage>
</organism>
<comment type="caution">
    <text evidence="1">The sequence shown here is derived from an EMBL/GenBank/DDBJ whole genome shotgun (WGS) entry which is preliminary data.</text>
</comment>
<gene>
    <name evidence="1" type="ORF">MILVUS5_LOCUS40379</name>
</gene>